<protein>
    <submittedName>
        <fullName evidence="1">Uncharacterized protein</fullName>
    </submittedName>
</protein>
<dbReference type="Proteomes" id="UP001222325">
    <property type="component" value="Unassembled WGS sequence"/>
</dbReference>
<comment type="caution">
    <text evidence="1">The sequence shown here is derived from an EMBL/GenBank/DDBJ whole genome shotgun (WGS) entry which is preliminary data.</text>
</comment>
<proteinExistence type="predicted"/>
<dbReference type="AlphaFoldDB" id="A0AAD6UI76"/>
<dbReference type="EMBL" id="JARJCN010000003">
    <property type="protein sequence ID" value="KAJ7102299.1"/>
    <property type="molecule type" value="Genomic_DNA"/>
</dbReference>
<reference evidence="1" key="1">
    <citation type="submission" date="2023-03" db="EMBL/GenBank/DDBJ databases">
        <title>Massive genome expansion in bonnet fungi (Mycena s.s.) driven by repeated elements and novel gene families across ecological guilds.</title>
        <authorList>
            <consortium name="Lawrence Berkeley National Laboratory"/>
            <person name="Harder C.B."/>
            <person name="Miyauchi S."/>
            <person name="Viragh M."/>
            <person name="Kuo A."/>
            <person name="Thoen E."/>
            <person name="Andreopoulos B."/>
            <person name="Lu D."/>
            <person name="Skrede I."/>
            <person name="Drula E."/>
            <person name="Henrissat B."/>
            <person name="Morin E."/>
            <person name="Kohler A."/>
            <person name="Barry K."/>
            <person name="LaButti K."/>
            <person name="Morin E."/>
            <person name="Salamov A."/>
            <person name="Lipzen A."/>
            <person name="Mereny Z."/>
            <person name="Hegedus B."/>
            <person name="Baldrian P."/>
            <person name="Stursova M."/>
            <person name="Weitz H."/>
            <person name="Taylor A."/>
            <person name="Grigoriev I.V."/>
            <person name="Nagy L.G."/>
            <person name="Martin F."/>
            <person name="Kauserud H."/>
        </authorList>
    </citation>
    <scope>NUCLEOTIDE SEQUENCE</scope>
    <source>
        <strain evidence="1">CBHHK173m</strain>
    </source>
</reference>
<keyword evidence="2" id="KW-1185">Reference proteome</keyword>
<accession>A0AAD6UI76</accession>
<gene>
    <name evidence="1" type="ORF">B0H15DRAFT_926905</name>
</gene>
<evidence type="ECO:0000313" key="2">
    <source>
        <dbReference type="Proteomes" id="UP001222325"/>
    </source>
</evidence>
<sequence length="333" mass="37075">MPVSMLLYIGCIKAMPATSDSGPYCTACCLVPRSDSLRFSSCFMDTLLASLPSIPYSPPRKYPLDTPVKADYAITMLQGVGRRDIAERERFTERDTALLSQAPELEGSEVVFVRAVLDDELGRADEEVTALSEQALEELSAIEDLVDELLRAKSSCFIHCRMTPINEELPVRELEPLAREEDDATQRLRELKTCAQVRSGGSSPLAAHCTVPTAESPRTAQAHPAMRVVLHPLRGHSHTRFALNAVESGAQLVLHYREGLLGVRTRSLATKVTRLELPLIWHWQLAILEDVPTLHMDEVRDFEAMRPRSFAHAARGFIGSLGAFWQKMRKIGK</sequence>
<name>A0AAD6UI76_9AGAR</name>
<evidence type="ECO:0000313" key="1">
    <source>
        <dbReference type="EMBL" id="KAJ7102299.1"/>
    </source>
</evidence>
<organism evidence="1 2">
    <name type="scientific">Mycena belliarum</name>
    <dbReference type="NCBI Taxonomy" id="1033014"/>
    <lineage>
        <taxon>Eukaryota</taxon>
        <taxon>Fungi</taxon>
        <taxon>Dikarya</taxon>
        <taxon>Basidiomycota</taxon>
        <taxon>Agaricomycotina</taxon>
        <taxon>Agaricomycetes</taxon>
        <taxon>Agaricomycetidae</taxon>
        <taxon>Agaricales</taxon>
        <taxon>Marasmiineae</taxon>
        <taxon>Mycenaceae</taxon>
        <taxon>Mycena</taxon>
    </lineage>
</organism>